<accession>A0A150GR66</accession>
<keyword evidence="2" id="KW-1185">Reference proteome</keyword>
<reference evidence="2" key="1">
    <citation type="journal article" date="2016" name="Nat. Commun.">
        <title>The Gonium pectorale genome demonstrates co-option of cell cycle regulation during the evolution of multicellularity.</title>
        <authorList>
            <person name="Hanschen E.R."/>
            <person name="Marriage T.N."/>
            <person name="Ferris P.J."/>
            <person name="Hamaji T."/>
            <person name="Toyoda A."/>
            <person name="Fujiyama A."/>
            <person name="Neme R."/>
            <person name="Noguchi H."/>
            <person name="Minakuchi Y."/>
            <person name="Suzuki M."/>
            <person name="Kawai-Toyooka H."/>
            <person name="Smith D.R."/>
            <person name="Sparks H."/>
            <person name="Anderson J."/>
            <person name="Bakaric R."/>
            <person name="Luria V."/>
            <person name="Karger A."/>
            <person name="Kirschner M.W."/>
            <person name="Durand P.M."/>
            <person name="Michod R.E."/>
            <person name="Nozaki H."/>
            <person name="Olson B.J."/>
        </authorList>
    </citation>
    <scope>NUCLEOTIDE SEQUENCE [LARGE SCALE GENOMIC DNA]</scope>
    <source>
        <strain evidence="2">NIES-2863</strain>
    </source>
</reference>
<dbReference type="AlphaFoldDB" id="A0A150GR66"/>
<evidence type="ECO:0000313" key="2">
    <source>
        <dbReference type="Proteomes" id="UP000075714"/>
    </source>
</evidence>
<dbReference type="Gene3D" id="1.25.40.20">
    <property type="entry name" value="Ankyrin repeat-containing domain"/>
    <property type="match status" value="2"/>
</dbReference>
<dbReference type="GO" id="GO:0016020">
    <property type="term" value="C:membrane"/>
    <property type="evidence" value="ECO:0007669"/>
    <property type="project" value="TreeGrafter"/>
</dbReference>
<dbReference type="GO" id="GO:0004620">
    <property type="term" value="F:phospholipase activity"/>
    <property type="evidence" value="ECO:0007669"/>
    <property type="project" value="TreeGrafter"/>
</dbReference>
<dbReference type="InterPro" id="IPR036770">
    <property type="entry name" value="Ankyrin_rpt-contain_sf"/>
</dbReference>
<dbReference type="PANTHER" id="PTHR12393:SF6">
    <property type="entry name" value="SPHINGOMYELIN PHOSPHODIESTERASE 2"/>
    <property type="match status" value="1"/>
</dbReference>
<dbReference type="SUPFAM" id="SSF48403">
    <property type="entry name" value="Ankyrin repeat"/>
    <property type="match status" value="1"/>
</dbReference>
<dbReference type="EMBL" id="LSYV01000012">
    <property type="protein sequence ID" value="KXZ51830.1"/>
    <property type="molecule type" value="Genomic_DNA"/>
</dbReference>
<dbReference type="GO" id="GO:0071944">
    <property type="term" value="C:cell periphery"/>
    <property type="evidence" value="ECO:0007669"/>
    <property type="project" value="TreeGrafter"/>
</dbReference>
<comment type="caution">
    <text evidence="1">The sequence shown here is derived from an EMBL/GenBank/DDBJ whole genome shotgun (WGS) entry which is preliminary data.</text>
</comment>
<sequence>MALEQQQQPVREPAPEHWSHRVWPQLLPELAQRIVGCLEDNQVAVTFRSLNKATAQHFSGPQHTTIRISQPVPPHAFEAHWLAPGATRGLTLEARKKLVRLVAASGVLPNLEVALRAAGFVEAVAEAFQAAAGAGQLPMCQWLWDHSRSRTEDLHGTVRCSAHEAMGAAAGGGHRHVCEWLLAVNRDALRGQWGHRTICAAARAGHMDLAESLIPQDPALMSKTHAYLRCVAHGCDLPALQRAWLRLGPCLDLVADAAGGPTPDWAAKVEWLEAQGCRRRADAAWYAAGLPNGNGEALARLTWLRGRGYPVDIHAVVSAAHCGNTATLRYLLPDVPAGAAHRTENVVGGAAGGGHLAALQALHAAGWPIQPHVQSCTIAAARRGHLHVLVWLLEALGPEAVTLDAELFSVGAESGSMELLAWLRQRGCPWDAGAYSGAAVSGCEAALEWLAERACPMEASGQPYIRACHNGDVATVRCLRRLGVPWGPVGGVFVAAVWGHFLPAPLPMLRWLLEEGCPVDYEAAREAVCESGAVRPQRAAEVLQLLDEHLRSRHRPP</sequence>
<name>A0A150GR66_GONPE</name>
<evidence type="ECO:0000313" key="1">
    <source>
        <dbReference type="EMBL" id="KXZ51830.1"/>
    </source>
</evidence>
<proteinExistence type="predicted"/>
<evidence type="ECO:0008006" key="3">
    <source>
        <dbReference type="Google" id="ProtNLM"/>
    </source>
</evidence>
<dbReference type="GO" id="GO:0046513">
    <property type="term" value="P:ceramide biosynthetic process"/>
    <property type="evidence" value="ECO:0007669"/>
    <property type="project" value="TreeGrafter"/>
</dbReference>
<organism evidence="1 2">
    <name type="scientific">Gonium pectorale</name>
    <name type="common">Green alga</name>
    <dbReference type="NCBI Taxonomy" id="33097"/>
    <lineage>
        <taxon>Eukaryota</taxon>
        <taxon>Viridiplantae</taxon>
        <taxon>Chlorophyta</taxon>
        <taxon>core chlorophytes</taxon>
        <taxon>Chlorophyceae</taxon>
        <taxon>CS clade</taxon>
        <taxon>Chlamydomonadales</taxon>
        <taxon>Volvocaceae</taxon>
        <taxon>Gonium</taxon>
    </lineage>
</organism>
<gene>
    <name evidence="1" type="ORF">GPECTOR_11g27</name>
</gene>
<dbReference type="GO" id="GO:0030149">
    <property type="term" value="P:sphingolipid catabolic process"/>
    <property type="evidence" value="ECO:0007669"/>
    <property type="project" value="TreeGrafter"/>
</dbReference>
<protein>
    <recommendedName>
        <fullName evidence="3">Ankyrin repeat domain-containing protein</fullName>
    </recommendedName>
</protein>
<dbReference type="GO" id="GO:0005783">
    <property type="term" value="C:endoplasmic reticulum"/>
    <property type="evidence" value="ECO:0007669"/>
    <property type="project" value="TreeGrafter"/>
</dbReference>
<dbReference type="Proteomes" id="UP000075714">
    <property type="component" value="Unassembled WGS sequence"/>
</dbReference>
<dbReference type="PANTHER" id="PTHR12393">
    <property type="entry name" value="SPHINGOMYELIN PHOSPHODIESTERASE RELATED"/>
    <property type="match status" value="1"/>
</dbReference>